<evidence type="ECO:0000256" key="1">
    <source>
        <dbReference type="ARBA" id="ARBA00004239"/>
    </source>
</evidence>
<dbReference type="GO" id="GO:0005773">
    <property type="term" value="C:vacuole"/>
    <property type="evidence" value="ECO:0007669"/>
    <property type="project" value="TreeGrafter"/>
</dbReference>
<dbReference type="Gene3D" id="3.40.50.880">
    <property type="match status" value="1"/>
</dbReference>
<feature type="active site" evidence="7">
    <location>
        <position position="266"/>
    </location>
</feature>
<dbReference type="Proteomes" id="UP001163046">
    <property type="component" value="Unassembled WGS sequence"/>
</dbReference>
<dbReference type="InterPro" id="IPR029062">
    <property type="entry name" value="Class_I_gatase-like"/>
</dbReference>
<dbReference type="PROSITE" id="PS51273">
    <property type="entry name" value="GATASE_TYPE_1"/>
    <property type="match status" value="1"/>
</dbReference>
<dbReference type="FunFam" id="3.40.50.880:FF:000024">
    <property type="entry name" value="Folate gamma-glutamyl hydrolase"/>
    <property type="match status" value="1"/>
</dbReference>
<protein>
    <recommendedName>
        <fullName evidence="7">folate gamma-glutamyl hydrolase</fullName>
        <ecNumber evidence="7">3.4.19.9</ecNumber>
    </recommendedName>
</protein>
<evidence type="ECO:0000256" key="7">
    <source>
        <dbReference type="PROSITE-ProRule" id="PRU00607"/>
    </source>
</evidence>
<evidence type="ECO:0000313" key="10">
    <source>
        <dbReference type="Proteomes" id="UP001163046"/>
    </source>
</evidence>
<feature type="signal peptide" evidence="8">
    <location>
        <begin position="1"/>
        <end position="22"/>
    </location>
</feature>
<feature type="chain" id="PRO_5040844986" description="folate gamma-glutamyl hydrolase" evidence="8">
    <location>
        <begin position="23"/>
        <end position="339"/>
    </location>
</feature>
<feature type="active site" description="Proton donor" evidence="6">
    <location>
        <position position="266"/>
    </location>
</feature>
<dbReference type="OrthoDB" id="64220at2759"/>
<dbReference type="PROSITE" id="PS51275">
    <property type="entry name" value="PEPTIDASE_C26_GGH"/>
    <property type="match status" value="1"/>
</dbReference>
<feature type="active site" description="Nucleophile" evidence="6 7">
    <location>
        <position position="146"/>
    </location>
</feature>
<evidence type="ECO:0000256" key="3">
    <source>
        <dbReference type="ARBA" id="ARBA00022525"/>
    </source>
</evidence>
<organism evidence="9 10">
    <name type="scientific">Desmophyllum pertusum</name>
    <dbReference type="NCBI Taxonomy" id="174260"/>
    <lineage>
        <taxon>Eukaryota</taxon>
        <taxon>Metazoa</taxon>
        <taxon>Cnidaria</taxon>
        <taxon>Anthozoa</taxon>
        <taxon>Hexacorallia</taxon>
        <taxon>Scleractinia</taxon>
        <taxon>Caryophylliina</taxon>
        <taxon>Caryophylliidae</taxon>
        <taxon>Desmophyllum</taxon>
    </lineage>
</organism>
<keyword evidence="5 7" id="KW-0378">Hydrolase</keyword>
<proteinExistence type="inferred from homology"/>
<dbReference type="InterPro" id="IPR015527">
    <property type="entry name" value="Pept_C26_g-glut_hydrolase"/>
</dbReference>
<dbReference type="GO" id="GO:0034722">
    <property type="term" value="F:gamma-glutamyl-peptidase activity"/>
    <property type="evidence" value="ECO:0007669"/>
    <property type="project" value="UniProtKB-UniRule"/>
</dbReference>
<comment type="similarity">
    <text evidence="2">Belongs to the peptidase C26 family.</text>
</comment>
<dbReference type="PANTHER" id="PTHR11315">
    <property type="entry name" value="PROTEASE FAMILY C26 GAMMA-GLUTAMYL HYDROLASE"/>
    <property type="match status" value="1"/>
</dbReference>
<dbReference type="GO" id="GO:0046900">
    <property type="term" value="P:tetrahydrofolylpolyglutamate metabolic process"/>
    <property type="evidence" value="ECO:0007669"/>
    <property type="project" value="TreeGrafter"/>
</dbReference>
<comment type="catalytic activity">
    <reaction evidence="7">
        <text>(6S)-5,6,7,8-tetrahydrofolyl-(gamma-L-Glu)(n) + (n-1) H2O = (6S)-5,6,7,8-tetrahydrofolate + (n-1) L-glutamate</text>
        <dbReference type="Rhea" id="RHEA:56784"/>
        <dbReference type="Rhea" id="RHEA-COMP:14738"/>
        <dbReference type="ChEBI" id="CHEBI:15377"/>
        <dbReference type="ChEBI" id="CHEBI:29985"/>
        <dbReference type="ChEBI" id="CHEBI:57453"/>
        <dbReference type="ChEBI" id="CHEBI:141005"/>
        <dbReference type="EC" id="3.4.19.9"/>
    </reaction>
</comment>
<keyword evidence="3" id="KW-0964">Secreted</keyword>
<dbReference type="PANTHER" id="PTHR11315:SF0">
    <property type="entry name" value="FOLATE GAMMA-GLUTAMYL HYDROLASE"/>
    <property type="match status" value="1"/>
</dbReference>
<dbReference type="EC" id="3.4.19.9" evidence="7"/>
<name>A0A9W9Z0H7_9CNID</name>
<dbReference type="SUPFAM" id="SSF52317">
    <property type="entry name" value="Class I glutamine amidotransferase-like"/>
    <property type="match status" value="1"/>
</dbReference>
<accession>A0A9W9Z0H7</accession>
<comment type="subcellular location">
    <subcellularLocation>
        <location evidence="1">Secreted</location>
        <location evidence="1">Extracellular space</location>
    </subcellularLocation>
</comment>
<keyword evidence="4 8" id="KW-0732">Signal</keyword>
<gene>
    <name evidence="9" type="ORF">OS493_018000</name>
</gene>
<evidence type="ECO:0000313" key="9">
    <source>
        <dbReference type="EMBL" id="KAJ7372726.1"/>
    </source>
</evidence>
<comment type="caution">
    <text evidence="9">The sequence shown here is derived from an EMBL/GenBank/DDBJ whole genome shotgun (WGS) entry which is preliminary data.</text>
</comment>
<dbReference type="GO" id="GO:0005576">
    <property type="term" value="C:extracellular region"/>
    <property type="evidence" value="ECO:0007669"/>
    <property type="project" value="UniProtKB-SubCell"/>
</dbReference>
<evidence type="ECO:0000256" key="2">
    <source>
        <dbReference type="ARBA" id="ARBA00011083"/>
    </source>
</evidence>
<dbReference type="InterPro" id="IPR011697">
    <property type="entry name" value="Peptidase_C26"/>
</dbReference>
<evidence type="ECO:0000256" key="6">
    <source>
        <dbReference type="PIRSR" id="PIRSR615527-1"/>
    </source>
</evidence>
<keyword evidence="10" id="KW-1185">Reference proteome</keyword>
<sequence>MKAEEKTTTVLFVILVIHMSLAVEMDMDIFAEPFDHAGNRNTKNDRPIIGVLSQETDGNVTIFGSQLIAATYVKFIESAGGRMAPIFINSTAPQIEKLFNSINGAIFPGGHRLLHHSNYTRVGKQILELAIKAYDNGDVFPIWGECLGLELISMLVAGRDMRRGQLDSEFFTDVNAENISLTLNLPKDYKTASVWKYAPTHMVKYLHDNKVAYNNHVKAITPQTYHKNRLLKKFFRIVSTSKDRKGVEFISTMEGKKYPVYLFHWHPAKSQFEWSRDLDIKHSFRSILTGQYFANFFVQQAKLSEHQFPSVEEERATLISNYKPTDVHNYLPFVQAYFF</sequence>
<evidence type="ECO:0000256" key="4">
    <source>
        <dbReference type="ARBA" id="ARBA00022729"/>
    </source>
</evidence>
<dbReference type="AlphaFoldDB" id="A0A9W9Z0H7"/>
<dbReference type="Pfam" id="PF07722">
    <property type="entry name" value="Peptidase_C26"/>
    <property type="match status" value="1"/>
</dbReference>
<evidence type="ECO:0000256" key="5">
    <source>
        <dbReference type="ARBA" id="ARBA00022801"/>
    </source>
</evidence>
<dbReference type="EMBL" id="MU826835">
    <property type="protein sequence ID" value="KAJ7372726.1"/>
    <property type="molecule type" value="Genomic_DNA"/>
</dbReference>
<evidence type="ECO:0000256" key="8">
    <source>
        <dbReference type="SAM" id="SignalP"/>
    </source>
</evidence>
<reference evidence="9" key="1">
    <citation type="submission" date="2023-01" db="EMBL/GenBank/DDBJ databases">
        <title>Genome assembly of the deep-sea coral Lophelia pertusa.</title>
        <authorList>
            <person name="Herrera S."/>
            <person name="Cordes E."/>
        </authorList>
    </citation>
    <scope>NUCLEOTIDE SEQUENCE</scope>
    <source>
        <strain evidence="9">USNM1676648</strain>
        <tissue evidence="9">Polyp</tissue>
    </source>
</reference>